<dbReference type="AlphaFoldDB" id="A0A5A7PBS5"/>
<accession>A0A5A7PBS5</accession>
<reference evidence="2" key="1">
    <citation type="journal article" date="2019" name="Curr. Biol.">
        <title>Genome Sequence of Striga asiatica Provides Insight into the Evolution of Plant Parasitism.</title>
        <authorList>
            <person name="Yoshida S."/>
            <person name="Kim S."/>
            <person name="Wafula E.K."/>
            <person name="Tanskanen J."/>
            <person name="Kim Y.M."/>
            <person name="Honaas L."/>
            <person name="Yang Z."/>
            <person name="Spallek T."/>
            <person name="Conn C.E."/>
            <person name="Ichihashi Y."/>
            <person name="Cheong K."/>
            <person name="Cui S."/>
            <person name="Der J.P."/>
            <person name="Gundlach H."/>
            <person name="Jiao Y."/>
            <person name="Hori C."/>
            <person name="Ishida J.K."/>
            <person name="Kasahara H."/>
            <person name="Kiba T."/>
            <person name="Kim M.S."/>
            <person name="Koo N."/>
            <person name="Laohavisit A."/>
            <person name="Lee Y.H."/>
            <person name="Lumba S."/>
            <person name="McCourt P."/>
            <person name="Mortimer J.C."/>
            <person name="Mutuku J.M."/>
            <person name="Nomura T."/>
            <person name="Sasaki-Sekimoto Y."/>
            <person name="Seto Y."/>
            <person name="Wang Y."/>
            <person name="Wakatake T."/>
            <person name="Sakakibara H."/>
            <person name="Demura T."/>
            <person name="Yamaguchi S."/>
            <person name="Yoneyama K."/>
            <person name="Manabe R.I."/>
            <person name="Nelson D.C."/>
            <person name="Schulman A.H."/>
            <person name="Timko M.P."/>
            <person name="dePamphilis C.W."/>
            <person name="Choi D."/>
            <person name="Shirasu K."/>
        </authorList>
    </citation>
    <scope>NUCLEOTIDE SEQUENCE [LARGE SCALE GENOMIC DNA]</scope>
    <source>
        <strain evidence="2">cv. UVA1</strain>
    </source>
</reference>
<protein>
    <submittedName>
        <fullName evidence="1">NADH-quinone oxidoreductase subunit C/D</fullName>
    </submittedName>
</protein>
<evidence type="ECO:0000313" key="2">
    <source>
        <dbReference type="Proteomes" id="UP000325081"/>
    </source>
</evidence>
<dbReference type="Proteomes" id="UP000325081">
    <property type="component" value="Unassembled WGS sequence"/>
</dbReference>
<evidence type="ECO:0000313" key="1">
    <source>
        <dbReference type="EMBL" id="GER30132.1"/>
    </source>
</evidence>
<keyword evidence="2" id="KW-1185">Reference proteome</keyword>
<proteinExistence type="predicted"/>
<sequence length="117" mass="13643">MHRCHAEYQLRLLMEEDFWKQKAAVRWVAEGERNTRFFQGFVRQKRAKSYIHSIEVNGSSLNQESQIRESAVAHFQTLFTSDRGSLVAPNKSQIWESAVAHFQTLFTSNRWSLVAPT</sequence>
<comment type="caution">
    <text evidence="1">The sequence shown here is derived from an EMBL/GenBank/DDBJ whole genome shotgun (WGS) entry which is preliminary data.</text>
</comment>
<organism evidence="1 2">
    <name type="scientific">Striga asiatica</name>
    <name type="common">Asiatic witchweed</name>
    <name type="synonym">Buchnera asiatica</name>
    <dbReference type="NCBI Taxonomy" id="4170"/>
    <lineage>
        <taxon>Eukaryota</taxon>
        <taxon>Viridiplantae</taxon>
        <taxon>Streptophyta</taxon>
        <taxon>Embryophyta</taxon>
        <taxon>Tracheophyta</taxon>
        <taxon>Spermatophyta</taxon>
        <taxon>Magnoliopsida</taxon>
        <taxon>eudicotyledons</taxon>
        <taxon>Gunneridae</taxon>
        <taxon>Pentapetalae</taxon>
        <taxon>asterids</taxon>
        <taxon>lamiids</taxon>
        <taxon>Lamiales</taxon>
        <taxon>Orobanchaceae</taxon>
        <taxon>Buchnereae</taxon>
        <taxon>Striga</taxon>
    </lineage>
</organism>
<dbReference type="EMBL" id="BKCP01004306">
    <property type="protein sequence ID" value="GER30132.1"/>
    <property type="molecule type" value="Genomic_DNA"/>
</dbReference>
<name>A0A5A7PBS5_STRAF</name>
<gene>
    <name evidence="1" type="ORF">STAS_06055</name>
</gene>
<dbReference type="OrthoDB" id="1741802at2759"/>
<feature type="non-terminal residue" evidence="1">
    <location>
        <position position="117"/>
    </location>
</feature>